<keyword evidence="8" id="KW-0449">Lipoprotein</keyword>
<feature type="chain" id="PRO_5046298683" evidence="11">
    <location>
        <begin position="24"/>
        <end position="164"/>
    </location>
</feature>
<dbReference type="SUPFAM" id="SSF47699">
    <property type="entry name" value="Bifunctional inhibitor/lipid-transfer protein/seed storage 2S albumin"/>
    <property type="match status" value="1"/>
</dbReference>
<keyword evidence="5 11" id="KW-0732">Signal</keyword>
<keyword evidence="6" id="KW-1015">Disulfide bond</keyword>
<evidence type="ECO:0000313" key="14">
    <source>
        <dbReference type="RefSeq" id="XP_056689257.1"/>
    </source>
</evidence>
<protein>
    <submittedName>
        <fullName evidence="14">Non-specific lipid transfer protein GPI-anchored 7</fullName>
    </submittedName>
</protein>
<dbReference type="InterPro" id="IPR036312">
    <property type="entry name" value="Bifun_inhib/LTP/seed_sf"/>
</dbReference>
<evidence type="ECO:0000256" key="6">
    <source>
        <dbReference type="ARBA" id="ARBA00023157"/>
    </source>
</evidence>
<keyword evidence="10" id="KW-0812">Transmembrane</keyword>
<evidence type="ECO:0000256" key="10">
    <source>
        <dbReference type="SAM" id="Phobius"/>
    </source>
</evidence>
<keyword evidence="10" id="KW-0472">Membrane</keyword>
<feature type="signal peptide" evidence="11">
    <location>
        <begin position="1"/>
        <end position="23"/>
    </location>
</feature>
<dbReference type="RefSeq" id="XP_056689257.1">
    <property type="nucleotide sequence ID" value="XM_056833279.1"/>
</dbReference>
<keyword evidence="3" id="KW-1003">Cell membrane</keyword>
<keyword evidence="7" id="KW-0325">Glycoprotein</keyword>
<keyword evidence="13" id="KW-1185">Reference proteome</keyword>
<gene>
    <name evidence="14" type="primary">LOC110795252</name>
</gene>
<evidence type="ECO:0000256" key="5">
    <source>
        <dbReference type="ARBA" id="ARBA00022729"/>
    </source>
</evidence>
<dbReference type="PANTHER" id="PTHR33044">
    <property type="entry name" value="BIFUNCTIONAL INHIBITOR/LIPID-TRANSFER PROTEIN/SEED STORAGE 2S ALBUMIN SUPERFAMILY PROTEIN-RELATED"/>
    <property type="match status" value="1"/>
</dbReference>
<keyword evidence="10" id="KW-1133">Transmembrane helix</keyword>
<sequence length="164" mass="16620">MDKSTMVVLLAALVACMAASTAAQSPAGVPTCASKLAACFSYLNATTTPPTSCCGPLKGVVTNEKPCLCSIYGNPALIQAFHINVTQALNLIPLCHVDTVKDPSNLCKDVAQSPSSSSSASTGSTPGNASRSSPPRNAAVKITGAGSAGIVSILLMFGAYTMFY</sequence>
<evidence type="ECO:0000256" key="3">
    <source>
        <dbReference type="ARBA" id="ARBA00022475"/>
    </source>
</evidence>
<evidence type="ECO:0000259" key="12">
    <source>
        <dbReference type="Pfam" id="PF14368"/>
    </source>
</evidence>
<organism evidence="13 14">
    <name type="scientific">Spinacia oleracea</name>
    <name type="common">Spinach</name>
    <dbReference type="NCBI Taxonomy" id="3562"/>
    <lineage>
        <taxon>Eukaryota</taxon>
        <taxon>Viridiplantae</taxon>
        <taxon>Streptophyta</taxon>
        <taxon>Embryophyta</taxon>
        <taxon>Tracheophyta</taxon>
        <taxon>Spermatophyta</taxon>
        <taxon>Magnoliopsida</taxon>
        <taxon>eudicotyledons</taxon>
        <taxon>Gunneridae</taxon>
        <taxon>Pentapetalae</taxon>
        <taxon>Caryophyllales</taxon>
        <taxon>Chenopodiaceae</taxon>
        <taxon>Chenopodioideae</taxon>
        <taxon>Anserineae</taxon>
        <taxon>Spinacia</taxon>
    </lineage>
</organism>
<keyword evidence="4" id="KW-0336">GPI-anchor</keyword>
<evidence type="ECO:0000256" key="4">
    <source>
        <dbReference type="ARBA" id="ARBA00022622"/>
    </source>
</evidence>
<dbReference type="Gene3D" id="1.10.110.10">
    <property type="entry name" value="Plant lipid-transfer and hydrophobic proteins"/>
    <property type="match status" value="1"/>
</dbReference>
<dbReference type="InterPro" id="IPR016140">
    <property type="entry name" value="Bifunc_inhib/LTP/seed_store"/>
</dbReference>
<comment type="subcellular location">
    <subcellularLocation>
        <location evidence="1">Cell membrane</location>
        <topology evidence="1">Lipid-anchor</topology>
        <topology evidence="1">GPI-anchor</topology>
    </subcellularLocation>
</comment>
<evidence type="ECO:0000256" key="1">
    <source>
        <dbReference type="ARBA" id="ARBA00004609"/>
    </source>
</evidence>
<name>A0ABM3R0V2_SPIOL</name>
<evidence type="ECO:0000256" key="7">
    <source>
        <dbReference type="ARBA" id="ARBA00023180"/>
    </source>
</evidence>
<evidence type="ECO:0000256" key="8">
    <source>
        <dbReference type="ARBA" id="ARBA00023288"/>
    </source>
</evidence>
<feature type="compositionally biased region" description="Low complexity" evidence="9">
    <location>
        <begin position="113"/>
        <end position="130"/>
    </location>
</feature>
<evidence type="ECO:0000256" key="9">
    <source>
        <dbReference type="SAM" id="MobiDB-lite"/>
    </source>
</evidence>
<proteinExistence type="inferred from homology"/>
<dbReference type="PROSITE" id="PS51257">
    <property type="entry name" value="PROKAR_LIPOPROTEIN"/>
    <property type="match status" value="1"/>
</dbReference>
<evidence type="ECO:0000256" key="11">
    <source>
        <dbReference type="SAM" id="SignalP"/>
    </source>
</evidence>
<feature type="transmembrane region" description="Helical" evidence="10">
    <location>
        <begin position="142"/>
        <end position="163"/>
    </location>
</feature>
<comment type="similarity">
    <text evidence="2">Belongs to the plant LTP family.</text>
</comment>
<dbReference type="Proteomes" id="UP000813463">
    <property type="component" value="Chromosome 6"/>
</dbReference>
<feature type="domain" description="Bifunctional inhibitor/plant lipid transfer protein/seed storage helical" evidence="12">
    <location>
        <begin position="14"/>
        <end position="100"/>
    </location>
</feature>
<evidence type="ECO:0000313" key="13">
    <source>
        <dbReference type="Proteomes" id="UP000813463"/>
    </source>
</evidence>
<feature type="region of interest" description="Disordered" evidence="9">
    <location>
        <begin position="109"/>
        <end position="137"/>
    </location>
</feature>
<evidence type="ECO:0000256" key="2">
    <source>
        <dbReference type="ARBA" id="ARBA00009748"/>
    </source>
</evidence>
<accession>A0ABM3R0V2</accession>
<reference evidence="14" key="2">
    <citation type="submission" date="2025-08" db="UniProtKB">
        <authorList>
            <consortium name="RefSeq"/>
        </authorList>
    </citation>
    <scope>IDENTIFICATION</scope>
    <source>
        <tissue evidence="14">Leaf</tissue>
    </source>
</reference>
<dbReference type="InterPro" id="IPR043325">
    <property type="entry name" value="LTSS"/>
</dbReference>
<reference evidence="13" key="1">
    <citation type="journal article" date="2021" name="Nat. Commun.">
        <title>Genomic analyses provide insights into spinach domestication and the genetic basis of agronomic traits.</title>
        <authorList>
            <person name="Cai X."/>
            <person name="Sun X."/>
            <person name="Xu C."/>
            <person name="Sun H."/>
            <person name="Wang X."/>
            <person name="Ge C."/>
            <person name="Zhang Z."/>
            <person name="Wang Q."/>
            <person name="Fei Z."/>
            <person name="Jiao C."/>
            <person name="Wang Q."/>
        </authorList>
    </citation>
    <scope>NUCLEOTIDE SEQUENCE [LARGE SCALE GENOMIC DNA]</scope>
    <source>
        <strain evidence="13">cv. Varoflay</strain>
    </source>
</reference>
<dbReference type="CDD" id="cd00010">
    <property type="entry name" value="AAI_LTSS"/>
    <property type="match status" value="1"/>
</dbReference>
<dbReference type="Pfam" id="PF14368">
    <property type="entry name" value="LTP_2"/>
    <property type="match status" value="1"/>
</dbReference>
<dbReference type="GeneID" id="110795252"/>